<dbReference type="Proteomes" id="UP000214355">
    <property type="component" value="Chromosome I"/>
</dbReference>
<dbReference type="InterPro" id="IPR047990">
    <property type="entry name" value="DLW39-like"/>
</dbReference>
<organism evidence="1 2">
    <name type="scientific">Arcanobacterium phocae</name>
    <dbReference type="NCBI Taxonomy" id="131112"/>
    <lineage>
        <taxon>Bacteria</taxon>
        <taxon>Bacillati</taxon>
        <taxon>Actinomycetota</taxon>
        <taxon>Actinomycetes</taxon>
        <taxon>Actinomycetales</taxon>
        <taxon>Actinomycetaceae</taxon>
        <taxon>Arcanobacterium</taxon>
    </lineage>
</organism>
<dbReference type="AlphaFoldDB" id="A0A1H2LBE9"/>
<protein>
    <submittedName>
        <fullName evidence="1">Uncharacterized protein</fullName>
    </submittedName>
</protein>
<gene>
    <name evidence="1" type="ORF">SAMN04489737_0448</name>
</gene>
<proteinExistence type="predicted"/>
<accession>A0A1H2LBE9</accession>
<reference evidence="2" key="1">
    <citation type="submission" date="2016-10" db="EMBL/GenBank/DDBJ databases">
        <authorList>
            <person name="Varghese N."/>
            <person name="Submissions S."/>
        </authorList>
    </citation>
    <scope>NUCLEOTIDE SEQUENCE [LARGE SCALE GENOMIC DNA]</scope>
    <source>
        <strain evidence="2">DSM 10002</strain>
    </source>
</reference>
<dbReference type="EMBL" id="LT629804">
    <property type="protein sequence ID" value="SDU78370.1"/>
    <property type="molecule type" value="Genomic_DNA"/>
</dbReference>
<dbReference type="GeneID" id="69056047"/>
<sequence>MKKFVLVTLAVVGGYALFLKASETMQTQAMWQSVTDPVE</sequence>
<evidence type="ECO:0000313" key="2">
    <source>
        <dbReference type="Proteomes" id="UP000214355"/>
    </source>
</evidence>
<dbReference type="RefSeq" id="WP_216378518.1">
    <property type="nucleotide sequence ID" value="NZ_JABAOR010000002.1"/>
</dbReference>
<keyword evidence="2" id="KW-1185">Reference proteome</keyword>
<dbReference type="NCBIfam" id="NF038356">
    <property type="entry name" value="actino_DLW39"/>
    <property type="match status" value="1"/>
</dbReference>
<name>A0A1H2LBE9_9ACTO</name>
<evidence type="ECO:0000313" key="1">
    <source>
        <dbReference type="EMBL" id="SDU78370.1"/>
    </source>
</evidence>